<dbReference type="Proteomes" id="UP001065174">
    <property type="component" value="Chromosome"/>
</dbReference>
<dbReference type="Pfam" id="PF02742">
    <property type="entry name" value="Fe_dep_repr_C"/>
    <property type="match status" value="1"/>
</dbReference>
<gene>
    <name evidence="11" type="ORF">N6H18_15520</name>
</gene>
<feature type="transmembrane region" description="Helical" evidence="9">
    <location>
        <begin position="69"/>
        <end position="89"/>
    </location>
</feature>
<feature type="transmembrane region" description="Helical" evidence="9">
    <location>
        <begin position="139"/>
        <end position="164"/>
    </location>
</feature>
<evidence type="ECO:0000256" key="1">
    <source>
        <dbReference type="ARBA" id="ARBA00004651"/>
    </source>
</evidence>
<proteinExistence type="inferred from homology"/>
<reference evidence="11" key="1">
    <citation type="submission" date="2022-09" db="EMBL/GenBank/DDBJ databases">
        <title>Comparative genomics and taxonomic characterization of three novel marine species of genus Reichenbachiella exhibiting antioxidant and polysaccharide degradation activities.</title>
        <authorList>
            <person name="Muhammad N."/>
            <person name="Lee Y.-J."/>
            <person name="Ko J."/>
            <person name="Kim S.-G."/>
        </authorList>
    </citation>
    <scope>NUCLEOTIDE SEQUENCE</scope>
    <source>
        <strain evidence="11">BKB1-1</strain>
    </source>
</reference>
<dbReference type="SUPFAM" id="SSF47979">
    <property type="entry name" value="Iron-dependent repressor protein, dimerization domain"/>
    <property type="match status" value="1"/>
</dbReference>
<evidence type="ECO:0000259" key="10">
    <source>
        <dbReference type="Pfam" id="PF02742"/>
    </source>
</evidence>
<evidence type="ECO:0000256" key="4">
    <source>
        <dbReference type="ARBA" id="ARBA00022475"/>
    </source>
</evidence>
<keyword evidence="12" id="KW-1185">Reference proteome</keyword>
<dbReference type="InterPro" id="IPR001626">
    <property type="entry name" value="ABC_TroCD"/>
</dbReference>
<evidence type="ECO:0000256" key="9">
    <source>
        <dbReference type="SAM" id="Phobius"/>
    </source>
</evidence>
<evidence type="ECO:0000313" key="11">
    <source>
        <dbReference type="EMBL" id="UXP31756.1"/>
    </source>
</evidence>
<evidence type="ECO:0000256" key="2">
    <source>
        <dbReference type="ARBA" id="ARBA00008034"/>
    </source>
</evidence>
<feature type="transmembrane region" description="Helical" evidence="9">
    <location>
        <begin position="43"/>
        <end position="63"/>
    </location>
</feature>
<evidence type="ECO:0000313" key="12">
    <source>
        <dbReference type="Proteomes" id="UP001065174"/>
    </source>
</evidence>
<dbReference type="InterPro" id="IPR037294">
    <property type="entry name" value="ABC_BtuC-like"/>
</dbReference>
<sequence length="435" mass="48116">MDDLIAFFSFQDPNVRYVAAGSVLLAVSSALVGCFTFLKKKALVGDAVAHSVLPGICLSFLLTGTKNPFYLIIGAFVTGWLALVLIDYITRSSKIKEDTSIGLILSVFFGIGILLLTMIQHSGNAAQTGLDSFLFGKAAALVGQDLIVFSAISILLVIVVFLFYKELALISFDENFAKSIGYPVKRLELVLTTLTVLAVVTGIQAVGVVLMAAMLITPAAAARFWTDRLGVMLLIAAVFGAISGISGAFISYTAPAMPTGPWIVLVVSMLALISFFVAPGKGIFYKIYRQYQIRKRILSENILKLFYQLSEEDGDHQKSRNIEELRTKRPIELKALKKGLRRLLLQGYLRINDNKWSLTTEGKIKGQRIVKLHRLWEVYLTQYLRIAPDHVHEDADNIEHILTPELESRLEALLQYPASDPHSSAIPYDQNMTKN</sequence>
<dbReference type="EMBL" id="CP106679">
    <property type="protein sequence ID" value="UXP31756.1"/>
    <property type="molecule type" value="Genomic_DNA"/>
</dbReference>
<dbReference type="CDD" id="cd06550">
    <property type="entry name" value="TM_ABC_iron-siderophores_like"/>
    <property type="match status" value="1"/>
</dbReference>
<feature type="transmembrane region" description="Helical" evidence="9">
    <location>
        <begin position="17"/>
        <end position="38"/>
    </location>
</feature>
<comment type="similarity">
    <text evidence="2 8">Belongs to the ABC-3 integral membrane protein family.</text>
</comment>
<organism evidence="11 12">
    <name type="scientific">Reichenbachiella agarivorans</name>
    <dbReference type="NCBI Taxonomy" id="2979464"/>
    <lineage>
        <taxon>Bacteria</taxon>
        <taxon>Pseudomonadati</taxon>
        <taxon>Bacteroidota</taxon>
        <taxon>Cytophagia</taxon>
        <taxon>Cytophagales</taxon>
        <taxon>Reichenbachiellaceae</taxon>
        <taxon>Reichenbachiella</taxon>
    </lineage>
</organism>
<feature type="transmembrane region" description="Helical" evidence="9">
    <location>
        <begin position="189"/>
        <end position="217"/>
    </location>
</feature>
<dbReference type="InterPro" id="IPR022689">
    <property type="entry name" value="Iron_dep_repressor"/>
</dbReference>
<evidence type="ECO:0000256" key="3">
    <source>
        <dbReference type="ARBA" id="ARBA00022448"/>
    </source>
</evidence>
<evidence type="ECO:0000256" key="7">
    <source>
        <dbReference type="ARBA" id="ARBA00023136"/>
    </source>
</evidence>
<keyword evidence="5 8" id="KW-0812">Transmembrane</keyword>
<name>A0ABY6CMM3_9BACT</name>
<dbReference type="SUPFAM" id="SSF81345">
    <property type="entry name" value="ABC transporter involved in vitamin B12 uptake, BtuC"/>
    <property type="match status" value="1"/>
</dbReference>
<feature type="transmembrane region" description="Helical" evidence="9">
    <location>
        <begin position="101"/>
        <end position="119"/>
    </location>
</feature>
<dbReference type="PANTHER" id="PTHR30477:SF3">
    <property type="entry name" value="METAL TRANSPORT SYSTEM MEMBRANE PROTEIN CT_069-RELATED"/>
    <property type="match status" value="1"/>
</dbReference>
<accession>A0ABY6CMM3</accession>
<dbReference type="RefSeq" id="WP_262309195.1">
    <property type="nucleotide sequence ID" value="NZ_CP106679.1"/>
</dbReference>
<feature type="domain" description="Iron dependent repressor metal binding and dimerisation" evidence="10">
    <location>
        <begin position="359"/>
        <end position="427"/>
    </location>
</feature>
<dbReference type="Gene3D" id="1.10.3470.10">
    <property type="entry name" value="ABC transporter involved in vitamin B12 uptake, BtuC"/>
    <property type="match status" value="1"/>
</dbReference>
<dbReference type="Pfam" id="PF00950">
    <property type="entry name" value="ABC-3"/>
    <property type="match status" value="1"/>
</dbReference>
<keyword evidence="6 9" id="KW-1133">Transmembrane helix</keyword>
<comment type="subcellular location">
    <subcellularLocation>
        <location evidence="1 8">Cell membrane</location>
        <topology evidence="1 8">Multi-pass membrane protein</topology>
    </subcellularLocation>
</comment>
<dbReference type="InterPro" id="IPR036388">
    <property type="entry name" value="WH-like_DNA-bd_sf"/>
</dbReference>
<dbReference type="InterPro" id="IPR036421">
    <property type="entry name" value="Fe_dep_repressor_sf"/>
</dbReference>
<evidence type="ECO:0000256" key="8">
    <source>
        <dbReference type="RuleBase" id="RU003943"/>
    </source>
</evidence>
<keyword evidence="7 9" id="KW-0472">Membrane</keyword>
<dbReference type="PANTHER" id="PTHR30477">
    <property type="entry name" value="ABC-TRANSPORTER METAL-BINDING PROTEIN"/>
    <property type="match status" value="1"/>
</dbReference>
<evidence type="ECO:0000256" key="5">
    <source>
        <dbReference type="ARBA" id="ARBA00022692"/>
    </source>
</evidence>
<keyword evidence="3 8" id="KW-0813">Transport</keyword>
<dbReference type="Gene3D" id="1.10.10.10">
    <property type="entry name" value="Winged helix-like DNA-binding domain superfamily/Winged helix DNA-binding domain"/>
    <property type="match status" value="1"/>
</dbReference>
<feature type="transmembrane region" description="Helical" evidence="9">
    <location>
        <begin position="262"/>
        <end position="285"/>
    </location>
</feature>
<protein>
    <submittedName>
        <fullName evidence="11">Metal ABC transporter permease</fullName>
    </submittedName>
</protein>
<dbReference type="SMART" id="SM00529">
    <property type="entry name" value="HTH_DTXR"/>
    <property type="match status" value="1"/>
</dbReference>
<evidence type="ECO:0000256" key="6">
    <source>
        <dbReference type="ARBA" id="ARBA00022989"/>
    </source>
</evidence>
<keyword evidence="4" id="KW-1003">Cell membrane</keyword>
<dbReference type="InterPro" id="IPR001367">
    <property type="entry name" value="Fe_dep_repressor"/>
</dbReference>
<feature type="transmembrane region" description="Helical" evidence="9">
    <location>
        <begin position="229"/>
        <end position="250"/>
    </location>
</feature>